<feature type="compositionally biased region" description="Polar residues" evidence="1">
    <location>
        <begin position="1476"/>
        <end position="1486"/>
    </location>
</feature>
<dbReference type="EMBL" id="SPLM01000036">
    <property type="protein sequence ID" value="TMW66508.1"/>
    <property type="molecule type" value="Genomic_DNA"/>
</dbReference>
<feature type="compositionally biased region" description="Basic and acidic residues" evidence="1">
    <location>
        <begin position="1298"/>
        <end position="1310"/>
    </location>
</feature>
<reference evidence="2" key="1">
    <citation type="submission" date="2019-03" db="EMBL/GenBank/DDBJ databases">
        <title>Long read genome sequence of the mycoparasitic Pythium oligandrum ATCC 38472 isolated from sugarbeet rhizosphere.</title>
        <authorList>
            <person name="Gaulin E."/>
        </authorList>
    </citation>
    <scope>NUCLEOTIDE SEQUENCE</scope>
    <source>
        <strain evidence="2">ATCC 38472_TT</strain>
    </source>
</reference>
<keyword evidence="3" id="KW-1185">Reference proteome</keyword>
<dbReference type="SUPFAM" id="SSF48371">
    <property type="entry name" value="ARM repeat"/>
    <property type="match status" value="1"/>
</dbReference>
<comment type="caution">
    <text evidence="2">The sequence shown here is derived from an EMBL/GenBank/DDBJ whole genome shotgun (WGS) entry which is preliminary data.</text>
</comment>
<dbReference type="InterPro" id="IPR016024">
    <property type="entry name" value="ARM-type_fold"/>
</dbReference>
<dbReference type="Proteomes" id="UP000794436">
    <property type="component" value="Unassembled WGS sequence"/>
</dbReference>
<feature type="region of interest" description="Disordered" evidence="1">
    <location>
        <begin position="1427"/>
        <end position="1510"/>
    </location>
</feature>
<evidence type="ECO:0000256" key="1">
    <source>
        <dbReference type="SAM" id="MobiDB-lite"/>
    </source>
</evidence>
<gene>
    <name evidence="2" type="ORF">Poli38472_004273</name>
</gene>
<accession>A0A8K1FQD8</accession>
<feature type="region of interest" description="Disordered" evidence="1">
    <location>
        <begin position="1298"/>
        <end position="1320"/>
    </location>
</feature>
<protein>
    <submittedName>
        <fullName evidence="2">Uncharacterized protein</fullName>
    </submittedName>
</protein>
<name>A0A8K1FQD8_PYTOL</name>
<organism evidence="2 3">
    <name type="scientific">Pythium oligandrum</name>
    <name type="common">Mycoparasitic fungus</name>
    <dbReference type="NCBI Taxonomy" id="41045"/>
    <lineage>
        <taxon>Eukaryota</taxon>
        <taxon>Sar</taxon>
        <taxon>Stramenopiles</taxon>
        <taxon>Oomycota</taxon>
        <taxon>Peronosporomycetes</taxon>
        <taxon>Pythiales</taxon>
        <taxon>Pythiaceae</taxon>
        <taxon>Pythium</taxon>
    </lineage>
</organism>
<evidence type="ECO:0000313" key="2">
    <source>
        <dbReference type="EMBL" id="TMW66508.1"/>
    </source>
</evidence>
<sequence>MADDMEAMSVVSLVEQHHTAVVDGEPYAAMDLCRRLLQTDSHVRRVEVAQLVLERLRSNRGDTEDHVNALLRLLGNTVSPTKELTEEMLSLLFFSDHRVQLIHHIAKLTHQSRECVKLVIDAYVELLSSDQSLLVPILASLAELPLQPADKNTIISAVEDLLDAANEEDIPAVVQSLLSMIVPSCSLRIATKIRHQVNRIESGTLSLTFEVVLRHCSAGSAALNAFLKVIRHTETVTLFDIVFLAILMGRVTENQVAVRTTTGLARKGQLTRRLIQDTVMKLHTHGWKAATTALIRFASALLAACFTGLWQSLSTTTVIHSAVEILGLLVAHRTVAQEEALSLLLSLVSQPRKLLLTASSTLPPSVALDISWDIAQAVADRLADIATTHSCSIAPFAHLFLDHLHSIASTSHAGTEAAASYQTRILDSLCRTMVILTKHEPSITSLLMITIQKQLVTHVSAVSTLHGGVAGQAASVQQTKQLMAVFLAGHVLLQKLGERRDRQPVLQWILKLLSTPTSDMTLLNVVRLVCGRDIVSMLSDQERQSCQALLSGVYRRKGVLWKGYGEATSSDAQGDVIPGLPAQKQAWLGSSLVIDVQEFVRKARLGALPMGWTINMTSTASGYDPWTKIALLRELYSGFLRFCNESLAEKTLECGFVLPPPSSRTDLHESMNESLTRLWSLVGALELSVVSVNTIVHQQQEQQSLSSADSKQARFDAARQRKRLLARVQTCWALHEQLQTLIQSIQAKMDATRKAEGKETTVNLDWIHHQLQLVGLRDVESRDTSEATMGKSIPLHRMSLDVLCTVFGGLWKQPSGLSDLNAELETALFRVLSERIKQTKASSESSSQQVQGGGVARLVAMREGRRSLKYVTRRLLEHTSELHFPDADENDSEDATHEKMQGYNVTKAGILVLCETIGAVLEQCGHARASDLELDEAVDVPWEQAAIESLAKGAVTTRAVALPASGIHVFKELIFRSLLRLTAQIKDPDVACALLEALSRLVYHAKRQTELSRFCLALLHYPYASSIAAIATPTCHLPLLSLPETVTTPIGAVAMSLSRLRAPSARLHHLAYLLVGVWSLGPSIKTGLAHLIYVLDAMEMLVKATKETQTAPSHLKKREGRRHEQSNSEDEDDRDNGESMVRWLAADGEHRVLKTLTNETLPWMLEVVLTCAVVSPLRAQPRISDATTPFVDVLTTLGLLSKCIKVFMKAEMAGYAIPARTSTAMLRSGPFLVRNLRHTVDRCVAWRLEQPEHAASGALTHLQSVVEATQGVVEVMERVAESFQERIVLKIQESRRVRSSGKTEGDDNRGTPKKSSRRWGNELLSKTYGATLQRRRAISKREAKLLPYFRHATEELKSHLSDHCKVYGLRVNAAEAEAVLHHAIDRMRLSGEDIEEIIESIDHAAAFAGFQVDATELQQIESEWSTFTGDGEDSAEEVGDEDENESLSPEVSDVEEDLEDEDLVVTQIGFPKPRLQTPSSAVNTLTPKRKPRGQSAVETTNSKRPRTTRK</sequence>
<dbReference type="OrthoDB" id="78023at2759"/>
<feature type="compositionally biased region" description="Acidic residues" evidence="1">
    <location>
        <begin position="1452"/>
        <end position="1463"/>
    </location>
</feature>
<proteinExistence type="predicted"/>
<feature type="region of interest" description="Disordered" evidence="1">
    <location>
        <begin position="1108"/>
        <end position="1137"/>
    </location>
</feature>
<evidence type="ECO:0000313" key="3">
    <source>
        <dbReference type="Proteomes" id="UP000794436"/>
    </source>
</evidence>
<feature type="compositionally biased region" description="Acidic residues" evidence="1">
    <location>
        <begin position="1430"/>
        <end position="1445"/>
    </location>
</feature>